<keyword evidence="3" id="KW-0378">Hydrolase</keyword>
<dbReference type="GO" id="GO:0004519">
    <property type="term" value="F:endonuclease activity"/>
    <property type="evidence" value="ECO:0007669"/>
    <property type="project" value="UniProtKB-KW"/>
</dbReference>
<dbReference type="Proteomes" id="UP000295680">
    <property type="component" value="Unassembled WGS sequence"/>
</dbReference>
<keyword evidence="3" id="KW-0255">Endonuclease</keyword>
<reference evidence="3 4" key="1">
    <citation type="submission" date="2019-03" db="EMBL/GenBank/DDBJ databases">
        <title>Genomic Encyclopedia of Type Strains, Phase IV (KMG-IV): sequencing the most valuable type-strain genomes for metagenomic binning, comparative biology and taxonomic classification.</title>
        <authorList>
            <person name="Goeker M."/>
        </authorList>
    </citation>
    <scope>NUCLEOTIDE SEQUENCE [LARGE SCALE GENOMIC DNA]</scope>
    <source>
        <strain evidence="3 4">DSM 45934</strain>
    </source>
</reference>
<dbReference type="AlphaFoldDB" id="A0A4R2K139"/>
<feature type="region of interest" description="Disordered" evidence="1">
    <location>
        <begin position="33"/>
        <end position="60"/>
    </location>
</feature>
<dbReference type="Pfam" id="PF13546">
    <property type="entry name" value="DDE_5"/>
    <property type="match status" value="1"/>
</dbReference>
<gene>
    <name evidence="3" type="ORF">EV192_1011189</name>
</gene>
<evidence type="ECO:0000259" key="2">
    <source>
        <dbReference type="Pfam" id="PF13546"/>
    </source>
</evidence>
<dbReference type="InterPro" id="IPR038721">
    <property type="entry name" value="IS701-like_DDE_dom"/>
</dbReference>
<organism evidence="3 4">
    <name type="scientific">Actinocrispum wychmicini</name>
    <dbReference type="NCBI Taxonomy" id="1213861"/>
    <lineage>
        <taxon>Bacteria</taxon>
        <taxon>Bacillati</taxon>
        <taxon>Actinomycetota</taxon>
        <taxon>Actinomycetes</taxon>
        <taxon>Pseudonocardiales</taxon>
        <taxon>Pseudonocardiaceae</taxon>
        <taxon>Actinocrispum</taxon>
    </lineage>
</organism>
<feature type="domain" description="Transposase IS701-like DDE" evidence="2">
    <location>
        <begin position="1"/>
        <end position="60"/>
    </location>
</feature>
<keyword evidence="3" id="KW-0540">Nuclease</keyword>
<keyword evidence="4" id="KW-1185">Reference proteome</keyword>
<proteinExistence type="predicted"/>
<evidence type="ECO:0000313" key="4">
    <source>
        <dbReference type="Proteomes" id="UP000295680"/>
    </source>
</evidence>
<evidence type="ECO:0000256" key="1">
    <source>
        <dbReference type="SAM" id="MobiDB-lite"/>
    </source>
</evidence>
<comment type="caution">
    <text evidence="3">The sequence shown here is derived from an EMBL/GenBank/DDBJ whole genome shotgun (WGS) entry which is preliminary data.</text>
</comment>
<dbReference type="EMBL" id="SLWS01000001">
    <property type="protein sequence ID" value="TCO65397.1"/>
    <property type="molecule type" value="Genomic_DNA"/>
</dbReference>
<protein>
    <submittedName>
        <fullName evidence="3">DDE superfamily endonuclease</fullName>
    </submittedName>
</protein>
<accession>A0A4R2K139</accession>
<sequence length="60" mass="6485">MDAGYDVTRLASVLADLPVKVLGRIRSDRVLRLPKPPRLPGTDGRPPKHGPEFALAKPAT</sequence>
<evidence type="ECO:0000313" key="3">
    <source>
        <dbReference type="EMBL" id="TCO65397.1"/>
    </source>
</evidence>
<name>A0A4R2K139_9PSEU</name>